<evidence type="ECO:0000313" key="1">
    <source>
        <dbReference type="EMBL" id="MCT7965777.1"/>
    </source>
</evidence>
<accession>A0ABT2MMT1</accession>
<sequence length="72" mass="8467">MNVISQIARQALVTGYLTLEAEEHLRLLLQQTQYNLEDFQAFMTLQKEARKGRVRQESRELWQSHQHITAAV</sequence>
<dbReference type="Proteomes" id="UP001525890">
    <property type="component" value="Unassembled WGS sequence"/>
</dbReference>
<dbReference type="EMBL" id="JAMXFF010000005">
    <property type="protein sequence ID" value="MCT7965777.1"/>
    <property type="molecule type" value="Genomic_DNA"/>
</dbReference>
<evidence type="ECO:0000313" key="2">
    <source>
        <dbReference type="Proteomes" id="UP001525890"/>
    </source>
</evidence>
<proteinExistence type="predicted"/>
<name>A0ABT2MMT1_9CYAN</name>
<organism evidence="1 2">
    <name type="scientific">Laspinema palackyanum D2a</name>
    <dbReference type="NCBI Taxonomy" id="2953684"/>
    <lineage>
        <taxon>Bacteria</taxon>
        <taxon>Bacillati</taxon>
        <taxon>Cyanobacteriota</taxon>
        <taxon>Cyanophyceae</taxon>
        <taxon>Oscillatoriophycideae</taxon>
        <taxon>Oscillatoriales</taxon>
        <taxon>Laspinemataceae</taxon>
        <taxon>Laspinema</taxon>
        <taxon>Laspinema palackyanum</taxon>
    </lineage>
</organism>
<keyword evidence="2" id="KW-1185">Reference proteome</keyword>
<gene>
    <name evidence="1" type="ORF">NG799_05450</name>
</gene>
<comment type="caution">
    <text evidence="1">The sequence shown here is derived from an EMBL/GenBank/DDBJ whole genome shotgun (WGS) entry which is preliminary data.</text>
</comment>
<reference evidence="1 2" key="1">
    <citation type="journal article" date="2022" name="Front. Microbiol.">
        <title>High genomic differentiation and limited gene flow indicate recent cryptic speciation within the genus Laspinema (cyanobacteria).</title>
        <authorList>
            <person name="Stanojkovic A."/>
            <person name="Skoupy S."/>
            <person name="Skaloud P."/>
            <person name="Dvorak P."/>
        </authorList>
    </citation>
    <scope>NUCLEOTIDE SEQUENCE [LARGE SCALE GENOMIC DNA]</scope>
    <source>
        <strain evidence="1 2">D2a</strain>
    </source>
</reference>
<protein>
    <submittedName>
        <fullName evidence="1">Uncharacterized protein</fullName>
    </submittedName>
</protein>
<dbReference type="RefSeq" id="WP_367289732.1">
    <property type="nucleotide sequence ID" value="NZ_JAMXFF010000005.1"/>
</dbReference>